<dbReference type="FunFam" id="2.40.240.10:FF:000007">
    <property type="entry name" value="Glutamine--tRNA ligase"/>
    <property type="match status" value="1"/>
</dbReference>
<dbReference type="NCBIfam" id="TIGR00440">
    <property type="entry name" value="glnS"/>
    <property type="match status" value="1"/>
</dbReference>
<dbReference type="InterPro" id="IPR001412">
    <property type="entry name" value="aa-tRNA-synth_I_CS"/>
</dbReference>
<dbReference type="SUPFAM" id="SSF50715">
    <property type="entry name" value="Ribosomal protein L25-like"/>
    <property type="match status" value="1"/>
</dbReference>
<evidence type="ECO:0000256" key="2">
    <source>
        <dbReference type="ARBA" id="ARBA00012836"/>
    </source>
</evidence>
<dbReference type="InterPro" id="IPR014729">
    <property type="entry name" value="Rossmann-like_a/b/a_fold"/>
</dbReference>
<evidence type="ECO:0000256" key="8">
    <source>
        <dbReference type="ARBA" id="ARBA00048270"/>
    </source>
</evidence>
<dbReference type="GO" id="GO:0005829">
    <property type="term" value="C:cytosol"/>
    <property type="evidence" value="ECO:0007669"/>
    <property type="project" value="TreeGrafter"/>
</dbReference>
<evidence type="ECO:0000256" key="9">
    <source>
        <dbReference type="RuleBase" id="RU363037"/>
    </source>
</evidence>
<dbReference type="EMBL" id="CASHTH010000586">
    <property type="protein sequence ID" value="CAI8005219.1"/>
    <property type="molecule type" value="Genomic_DNA"/>
</dbReference>
<dbReference type="EC" id="6.1.1.18" evidence="2"/>
<dbReference type="InterPro" id="IPR004514">
    <property type="entry name" value="Gln-tRNA-synth"/>
</dbReference>
<evidence type="ECO:0000256" key="6">
    <source>
        <dbReference type="ARBA" id="ARBA00022917"/>
    </source>
</evidence>
<dbReference type="PROSITE" id="PS00178">
    <property type="entry name" value="AA_TRNA_LIGASE_I"/>
    <property type="match status" value="1"/>
</dbReference>
<dbReference type="PANTHER" id="PTHR43097:SF4">
    <property type="entry name" value="GLUTAMINE--TRNA LIGASE"/>
    <property type="match status" value="1"/>
</dbReference>
<dbReference type="InterPro" id="IPR049437">
    <property type="entry name" value="tRNA-synt_1c_C2"/>
</dbReference>
<comment type="similarity">
    <text evidence="1 9">Belongs to the class-I aminoacyl-tRNA synthetase family.</text>
</comment>
<comment type="caution">
    <text evidence="13">The sequence shown here is derived from an EMBL/GenBank/DDBJ whole genome shotgun (WGS) entry which is preliminary data.</text>
</comment>
<keyword evidence="14" id="KW-1185">Reference proteome</keyword>
<dbReference type="Pfam" id="PF00749">
    <property type="entry name" value="tRNA-synt_1c"/>
    <property type="match status" value="1"/>
</dbReference>
<dbReference type="PANTHER" id="PTHR43097">
    <property type="entry name" value="GLUTAMINE-TRNA LIGASE"/>
    <property type="match status" value="1"/>
</dbReference>
<evidence type="ECO:0000259" key="11">
    <source>
        <dbReference type="Pfam" id="PF03950"/>
    </source>
</evidence>
<dbReference type="AlphaFoldDB" id="A0AA35R5M0"/>
<keyword evidence="5 9" id="KW-0067">ATP-binding</keyword>
<keyword evidence="3 9" id="KW-0436">Ligase</keyword>
<accession>A0AA35R5M0</accession>
<feature type="domain" description="Glutamyl/glutaminyl-tRNA synthetase class Ib catalytic" evidence="10">
    <location>
        <begin position="14"/>
        <end position="313"/>
    </location>
</feature>
<dbReference type="InterPro" id="IPR011035">
    <property type="entry name" value="Ribosomal_bL25/Gln-tRNA_synth"/>
</dbReference>
<comment type="catalytic activity">
    <reaction evidence="8">
        <text>tRNA(Gln) + L-glutamine + ATP = L-glutaminyl-tRNA(Gln) + AMP + diphosphate</text>
        <dbReference type="Rhea" id="RHEA:20121"/>
        <dbReference type="Rhea" id="RHEA-COMP:9662"/>
        <dbReference type="Rhea" id="RHEA-COMP:9681"/>
        <dbReference type="ChEBI" id="CHEBI:30616"/>
        <dbReference type="ChEBI" id="CHEBI:33019"/>
        <dbReference type="ChEBI" id="CHEBI:58359"/>
        <dbReference type="ChEBI" id="CHEBI:78442"/>
        <dbReference type="ChEBI" id="CHEBI:78521"/>
        <dbReference type="ChEBI" id="CHEBI:456215"/>
        <dbReference type="EC" id="6.1.1.18"/>
    </reaction>
</comment>
<dbReference type="Pfam" id="PF03950">
    <property type="entry name" value="tRNA-synt_1c_C"/>
    <property type="match status" value="1"/>
</dbReference>
<gene>
    <name evidence="13" type="ORF">GBAR_LOCUS4096</name>
</gene>
<sequence>MRLLKKHLEETGGKVVTRFPPEPNGILHIGHAKAINFNFGYAKAHGGITYLRYDDTNPEKEEERFIRGIQEMVKWLGHKPYKINFSSDYFGQLYEWAVELIKRGHAYVCHQTQDELKGHNPPPSPWRERPVEESLLLFEDMKRGKFEEGEATLRMKHVMEDSKQDPVAYRIKYTPHPHAGDAWCVYPTYDFTHCLCDSIENISHSLCTKEFQARRSSYYWLCNALDLYCPVQWEYGRLNLQYTVVSKRKIQKLIGGGIVADWDDPRLYTLTALRRRGIPPEAIHKFTAKVGVTMSQAILHPNLLDSCVRDELNNTATRVMAVLDPVKVVVENLADVQALEVEVLNIPHLPGKGAHKVFFDPSNLYIDASDFKEVAESGYRRLAPGQPVGLKHAGYVISHLRTEKDSSGSVAAVVVEAHRTEEVDKPKAFIQWVSRPVPSAVRLYYSLFLHPNPEDPAKVPNGFLSDISPNSMEVKSSAMVDETVLEAGPLTGFQFERIGYFCVDFDSTPQQMVFNRTVSLREDSGKS</sequence>
<protein>
    <recommendedName>
        <fullName evidence="2">glutamine--tRNA ligase</fullName>
        <ecNumber evidence="2">6.1.1.18</ecNumber>
    </recommendedName>
</protein>
<dbReference type="InterPro" id="IPR020058">
    <property type="entry name" value="Glu/Gln-tRNA-synth_Ib_cat-dom"/>
</dbReference>
<evidence type="ECO:0000259" key="12">
    <source>
        <dbReference type="Pfam" id="PF20974"/>
    </source>
</evidence>
<dbReference type="GO" id="GO:0006425">
    <property type="term" value="P:glutaminyl-tRNA aminoacylation"/>
    <property type="evidence" value="ECO:0007669"/>
    <property type="project" value="InterPro"/>
</dbReference>
<dbReference type="FunFam" id="3.40.50.620:FF:000037">
    <property type="entry name" value="Glutamine--tRNA ligase cytoplasmic"/>
    <property type="match status" value="1"/>
</dbReference>
<name>A0AA35R5M0_GEOBA</name>
<dbReference type="GO" id="GO:0017101">
    <property type="term" value="C:aminoacyl-tRNA synthetase multienzyme complex"/>
    <property type="evidence" value="ECO:0007669"/>
    <property type="project" value="TreeGrafter"/>
</dbReference>
<keyword evidence="4 9" id="KW-0547">Nucleotide-binding</keyword>
<keyword evidence="7 9" id="KW-0030">Aminoacyl-tRNA synthetase</keyword>
<dbReference type="InterPro" id="IPR020056">
    <property type="entry name" value="Rbsml_bL25/Gln-tRNA_synth_N"/>
</dbReference>
<evidence type="ECO:0000313" key="13">
    <source>
        <dbReference type="EMBL" id="CAI8005219.1"/>
    </source>
</evidence>
<dbReference type="PRINTS" id="PR00987">
    <property type="entry name" value="TRNASYNTHGLU"/>
</dbReference>
<dbReference type="GO" id="GO:0004819">
    <property type="term" value="F:glutamine-tRNA ligase activity"/>
    <property type="evidence" value="ECO:0007669"/>
    <property type="project" value="UniProtKB-EC"/>
</dbReference>
<dbReference type="Gene3D" id="2.40.240.10">
    <property type="entry name" value="Ribosomal Protein L25, Chain P"/>
    <property type="match status" value="2"/>
</dbReference>
<dbReference type="FunFam" id="3.90.800.10:FF:000001">
    <property type="entry name" value="Glutamine--tRNA ligase"/>
    <property type="match status" value="1"/>
</dbReference>
<dbReference type="InterPro" id="IPR020059">
    <property type="entry name" value="Glu/Gln-tRNA-synth_Ib_codon-bd"/>
</dbReference>
<dbReference type="SUPFAM" id="SSF52374">
    <property type="entry name" value="Nucleotidylyl transferase"/>
    <property type="match status" value="1"/>
</dbReference>
<evidence type="ECO:0000313" key="14">
    <source>
        <dbReference type="Proteomes" id="UP001174909"/>
    </source>
</evidence>
<organism evidence="13 14">
    <name type="scientific">Geodia barretti</name>
    <name type="common">Barrett's horny sponge</name>
    <dbReference type="NCBI Taxonomy" id="519541"/>
    <lineage>
        <taxon>Eukaryota</taxon>
        <taxon>Metazoa</taxon>
        <taxon>Porifera</taxon>
        <taxon>Demospongiae</taxon>
        <taxon>Heteroscleromorpha</taxon>
        <taxon>Tetractinellida</taxon>
        <taxon>Astrophorina</taxon>
        <taxon>Geodiidae</taxon>
        <taxon>Geodia</taxon>
    </lineage>
</organism>
<evidence type="ECO:0000256" key="4">
    <source>
        <dbReference type="ARBA" id="ARBA00022741"/>
    </source>
</evidence>
<dbReference type="InterPro" id="IPR000924">
    <property type="entry name" value="Glu/Gln-tRNA-synth"/>
</dbReference>
<dbReference type="CDD" id="cd00807">
    <property type="entry name" value="GlnRS_core"/>
    <property type="match status" value="1"/>
</dbReference>
<feature type="domain" description="Glutamyl/glutaminyl-tRNA synthetase class Ib anti-codon binding" evidence="11">
    <location>
        <begin position="316"/>
        <end position="416"/>
    </location>
</feature>
<dbReference type="Pfam" id="PF20974">
    <property type="entry name" value="tRNA-synt_1c_C2"/>
    <property type="match status" value="1"/>
</dbReference>
<evidence type="ECO:0000256" key="7">
    <source>
        <dbReference type="ARBA" id="ARBA00023146"/>
    </source>
</evidence>
<dbReference type="InterPro" id="IPR050132">
    <property type="entry name" value="Gln/Glu-tRNA_Ligase"/>
</dbReference>
<proteinExistence type="inferred from homology"/>
<dbReference type="Gene3D" id="3.40.50.620">
    <property type="entry name" value="HUPs"/>
    <property type="match status" value="1"/>
</dbReference>
<keyword evidence="6 9" id="KW-0648">Protein biosynthesis</keyword>
<evidence type="ECO:0000259" key="10">
    <source>
        <dbReference type="Pfam" id="PF00749"/>
    </source>
</evidence>
<dbReference type="Proteomes" id="UP001174909">
    <property type="component" value="Unassembled WGS sequence"/>
</dbReference>
<evidence type="ECO:0000256" key="1">
    <source>
        <dbReference type="ARBA" id="ARBA00005594"/>
    </source>
</evidence>
<reference evidence="13" key="1">
    <citation type="submission" date="2023-03" db="EMBL/GenBank/DDBJ databases">
        <authorList>
            <person name="Steffen K."/>
            <person name="Cardenas P."/>
        </authorList>
    </citation>
    <scope>NUCLEOTIDE SEQUENCE</scope>
</reference>
<evidence type="ECO:0000256" key="5">
    <source>
        <dbReference type="ARBA" id="ARBA00022840"/>
    </source>
</evidence>
<feature type="domain" description="tRNA synthetases class I (E and Q) anti-codon binding" evidence="12">
    <location>
        <begin position="429"/>
        <end position="504"/>
    </location>
</feature>
<evidence type="ECO:0000256" key="3">
    <source>
        <dbReference type="ARBA" id="ARBA00022598"/>
    </source>
</evidence>
<dbReference type="GO" id="GO:0005524">
    <property type="term" value="F:ATP binding"/>
    <property type="evidence" value="ECO:0007669"/>
    <property type="project" value="UniProtKB-KW"/>
</dbReference>